<organism evidence="1 2">
    <name type="scientific">Rozella allomycis (strain CSF55)</name>
    <dbReference type="NCBI Taxonomy" id="988480"/>
    <lineage>
        <taxon>Eukaryota</taxon>
        <taxon>Fungi</taxon>
        <taxon>Fungi incertae sedis</taxon>
        <taxon>Cryptomycota</taxon>
        <taxon>Cryptomycota incertae sedis</taxon>
        <taxon>Rozella</taxon>
    </lineage>
</organism>
<reference evidence="2" key="1">
    <citation type="journal article" date="2018" name="Nat. Microbiol.">
        <title>Leveraging single-cell genomics to expand the fungal tree of life.</title>
        <authorList>
            <person name="Ahrendt S.R."/>
            <person name="Quandt C.A."/>
            <person name="Ciobanu D."/>
            <person name="Clum A."/>
            <person name="Salamov A."/>
            <person name="Andreopoulos B."/>
            <person name="Cheng J.F."/>
            <person name="Woyke T."/>
            <person name="Pelin A."/>
            <person name="Henrissat B."/>
            <person name="Reynolds N.K."/>
            <person name="Benny G.L."/>
            <person name="Smith M.E."/>
            <person name="James T.Y."/>
            <person name="Grigoriev I.V."/>
        </authorList>
    </citation>
    <scope>NUCLEOTIDE SEQUENCE [LARGE SCALE GENOMIC DNA]</scope>
    <source>
        <strain evidence="2">CSF55</strain>
    </source>
</reference>
<evidence type="ECO:0000313" key="2">
    <source>
        <dbReference type="Proteomes" id="UP000281549"/>
    </source>
</evidence>
<dbReference type="Proteomes" id="UP000281549">
    <property type="component" value="Unassembled WGS sequence"/>
</dbReference>
<dbReference type="InterPro" id="IPR043128">
    <property type="entry name" value="Rev_trsase/Diguanyl_cyclase"/>
</dbReference>
<gene>
    <name evidence="1" type="ORF">ROZALSC1DRAFT_7296</name>
</gene>
<name>A0A4P9YFX4_ROZAC</name>
<proteinExistence type="predicted"/>
<dbReference type="Gene3D" id="3.30.70.270">
    <property type="match status" value="1"/>
</dbReference>
<sequence>IKKETGSLRFIPDMQPLNAVTLRDCGQVPHCEKFSEPFSGRSIYSLMDLFSFYD</sequence>
<dbReference type="InterPro" id="IPR043502">
    <property type="entry name" value="DNA/RNA_pol_sf"/>
</dbReference>
<evidence type="ECO:0000313" key="1">
    <source>
        <dbReference type="EMBL" id="RKP18383.1"/>
    </source>
</evidence>
<dbReference type="Gene3D" id="3.10.10.10">
    <property type="entry name" value="HIV Type 1 Reverse Transcriptase, subunit A, domain 1"/>
    <property type="match status" value="1"/>
</dbReference>
<dbReference type="EMBL" id="ML005477">
    <property type="protein sequence ID" value="RKP18383.1"/>
    <property type="molecule type" value="Genomic_DNA"/>
</dbReference>
<dbReference type="AlphaFoldDB" id="A0A4P9YFX4"/>
<dbReference type="SUPFAM" id="SSF56672">
    <property type="entry name" value="DNA/RNA polymerases"/>
    <property type="match status" value="1"/>
</dbReference>
<feature type="non-terminal residue" evidence="1">
    <location>
        <position position="1"/>
    </location>
</feature>
<feature type="non-terminal residue" evidence="1">
    <location>
        <position position="54"/>
    </location>
</feature>
<protein>
    <submittedName>
        <fullName evidence="1">Uncharacterized protein</fullName>
    </submittedName>
</protein>
<accession>A0A4P9YFX4</accession>